<evidence type="ECO:0000313" key="2">
    <source>
        <dbReference type="Proteomes" id="UP000298596"/>
    </source>
</evidence>
<name>A0A4D8Q028_AZOBR</name>
<proteinExistence type="predicted"/>
<dbReference type="AlphaFoldDB" id="A0A4D8Q028"/>
<dbReference type="Proteomes" id="UP000298596">
    <property type="component" value="Chromosome"/>
</dbReference>
<dbReference type="RefSeq" id="WP_137104110.1">
    <property type="nucleotide sequence ID" value="NZ_CP032348.1"/>
</dbReference>
<evidence type="ECO:0000313" key="1">
    <source>
        <dbReference type="EMBL" id="QCO03058.1"/>
    </source>
</evidence>
<dbReference type="EMBL" id="CP032330">
    <property type="protein sequence ID" value="QCO03058.1"/>
    <property type="molecule type" value="Genomic_DNA"/>
</dbReference>
<sequence length="74" mass="8443">MSPEDAKLLAFNYMTSTPKTAGAVYEEALGALGHKRKHPRRRIIWSDVLCTVEAAIQLNTQYAAEVRRVWFAHR</sequence>
<accession>A0A4D8Q028</accession>
<organism evidence="1 2">
    <name type="scientific">Azospirillum brasilense</name>
    <dbReference type="NCBI Taxonomy" id="192"/>
    <lineage>
        <taxon>Bacteria</taxon>
        <taxon>Pseudomonadati</taxon>
        <taxon>Pseudomonadota</taxon>
        <taxon>Alphaproteobacteria</taxon>
        <taxon>Rhodospirillales</taxon>
        <taxon>Azospirillaceae</taxon>
        <taxon>Azospirillum</taxon>
    </lineage>
</organism>
<protein>
    <submittedName>
        <fullName evidence="1">Uncharacterized protein</fullName>
    </submittedName>
</protein>
<gene>
    <name evidence="1" type="ORF">D3867_14170</name>
</gene>
<reference evidence="1 2" key="1">
    <citation type="submission" date="2018-09" db="EMBL/GenBank/DDBJ databases">
        <title>Whole genome based analysis of evolution and adaptive divergence in Indian and Brazilian strains of Azospirillum brasilense.</title>
        <authorList>
            <person name="Singh C."/>
            <person name="Tripathi A.K."/>
        </authorList>
    </citation>
    <scope>NUCLEOTIDE SEQUENCE [LARGE SCALE GENOMIC DNA]</scope>
    <source>
        <strain evidence="1 2">MTCC4036</strain>
    </source>
</reference>